<feature type="compositionally biased region" description="Polar residues" evidence="2">
    <location>
        <begin position="179"/>
        <end position="206"/>
    </location>
</feature>
<dbReference type="PROSITE" id="PS50157">
    <property type="entry name" value="ZINC_FINGER_C2H2_2"/>
    <property type="match status" value="4"/>
</dbReference>
<dbReference type="RefSeq" id="XP_004645094.1">
    <property type="nucleotide sequence ID" value="XM_004645037.2"/>
</dbReference>
<feature type="domain" description="C2H2-type" evidence="3">
    <location>
        <begin position="2119"/>
        <end position="2147"/>
    </location>
</feature>
<proteinExistence type="predicted"/>
<feature type="region of interest" description="Disordered" evidence="2">
    <location>
        <begin position="1"/>
        <end position="277"/>
    </location>
</feature>
<feature type="compositionally biased region" description="Basic and acidic residues" evidence="2">
    <location>
        <begin position="1528"/>
        <end position="1538"/>
    </location>
</feature>
<feature type="domain" description="C2H2-type" evidence="3">
    <location>
        <begin position="2686"/>
        <end position="2713"/>
    </location>
</feature>
<keyword evidence="1" id="KW-0479">Metal-binding</keyword>
<gene>
    <name evidence="5" type="primary">Znf469</name>
</gene>
<feature type="domain" description="C2H2-type" evidence="3">
    <location>
        <begin position="2957"/>
        <end position="2984"/>
    </location>
</feature>
<dbReference type="GO" id="GO:0008270">
    <property type="term" value="F:zinc ion binding"/>
    <property type="evidence" value="ECO:0007669"/>
    <property type="project" value="UniProtKB-KW"/>
</dbReference>
<feature type="compositionally biased region" description="Low complexity" evidence="2">
    <location>
        <begin position="3304"/>
        <end position="3321"/>
    </location>
</feature>
<dbReference type="SMART" id="SM00355">
    <property type="entry name" value="ZnF_C2H2"/>
    <property type="match status" value="8"/>
</dbReference>
<dbReference type="PANTHER" id="PTHR21465">
    <property type="entry name" value="ZINC FINGER PROTEIN 469"/>
    <property type="match status" value="1"/>
</dbReference>
<feature type="compositionally biased region" description="Polar residues" evidence="2">
    <location>
        <begin position="1913"/>
        <end position="1930"/>
    </location>
</feature>
<feature type="compositionally biased region" description="Polar residues" evidence="2">
    <location>
        <begin position="1290"/>
        <end position="1299"/>
    </location>
</feature>
<feature type="compositionally biased region" description="Polar residues" evidence="2">
    <location>
        <begin position="2002"/>
        <end position="2016"/>
    </location>
</feature>
<feature type="compositionally biased region" description="Pro residues" evidence="2">
    <location>
        <begin position="3050"/>
        <end position="3065"/>
    </location>
</feature>
<feature type="domain" description="C2H2-type" evidence="3">
    <location>
        <begin position="2875"/>
        <end position="2902"/>
    </location>
</feature>
<feature type="region of interest" description="Disordered" evidence="2">
    <location>
        <begin position="1415"/>
        <end position="1512"/>
    </location>
</feature>
<feature type="compositionally biased region" description="Basic and acidic residues" evidence="2">
    <location>
        <begin position="3072"/>
        <end position="3086"/>
    </location>
</feature>
<feature type="compositionally biased region" description="Basic and acidic residues" evidence="2">
    <location>
        <begin position="3112"/>
        <end position="3138"/>
    </location>
</feature>
<dbReference type="InterPro" id="IPR013087">
    <property type="entry name" value="Znf_C2H2_type"/>
</dbReference>
<feature type="compositionally biased region" description="Polar residues" evidence="2">
    <location>
        <begin position="2036"/>
        <end position="2051"/>
    </location>
</feature>
<feature type="compositionally biased region" description="Basic residues" evidence="2">
    <location>
        <begin position="966"/>
        <end position="979"/>
    </location>
</feature>
<evidence type="ECO:0000256" key="1">
    <source>
        <dbReference type="PROSITE-ProRule" id="PRU00042"/>
    </source>
</evidence>
<feature type="compositionally biased region" description="Low complexity" evidence="2">
    <location>
        <begin position="564"/>
        <end position="589"/>
    </location>
</feature>
<feature type="region of interest" description="Disordered" evidence="2">
    <location>
        <begin position="2599"/>
        <end position="2621"/>
    </location>
</feature>
<feature type="region of interest" description="Disordered" evidence="2">
    <location>
        <begin position="1528"/>
        <end position="1857"/>
    </location>
</feature>
<protein>
    <submittedName>
        <fullName evidence="5">Zinc finger protein 469</fullName>
    </submittedName>
</protein>
<feature type="compositionally biased region" description="Low complexity" evidence="2">
    <location>
        <begin position="1577"/>
        <end position="1588"/>
    </location>
</feature>
<keyword evidence="1" id="KW-0862">Zinc</keyword>
<feature type="region of interest" description="Disordered" evidence="2">
    <location>
        <begin position="1871"/>
        <end position="1949"/>
    </location>
</feature>
<dbReference type="InterPro" id="IPR036236">
    <property type="entry name" value="Znf_C2H2_sf"/>
</dbReference>
<dbReference type="PANTHER" id="PTHR21465:SF2">
    <property type="entry name" value="ZINC FINGER PROTEIN 469"/>
    <property type="match status" value="1"/>
</dbReference>
<feature type="region of interest" description="Disordered" evidence="2">
    <location>
        <begin position="466"/>
        <end position="646"/>
    </location>
</feature>
<feature type="compositionally biased region" description="Pro residues" evidence="2">
    <location>
        <begin position="360"/>
        <end position="370"/>
    </location>
</feature>
<feature type="compositionally biased region" description="Polar residues" evidence="2">
    <location>
        <begin position="32"/>
        <end position="45"/>
    </location>
</feature>
<dbReference type="Pfam" id="PF00096">
    <property type="entry name" value="zf-C2H2"/>
    <property type="match status" value="1"/>
</dbReference>
<evidence type="ECO:0000313" key="5">
    <source>
        <dbReference type="RefSeq" id="XP_004645094.1"/>
    </source>
</evidence>
<feature type="compositionally biased region" description="Basic and acidic residues" evidence="2">
    <location>
        <begin position="1262"/>
        <end position="1273"/>
    </location>
</feature>
<dbReference type="CTD" id="84627"/>
<feature type="compositionally biased region" description="Basic residues" evidence="2">
    <location>
        <begin position="2134"/>
        <end position="2146"/>
    </location>
</feature>
<feature type="region of interest" description="Disordered" evidence="2">
    <location>
        <begin position="2776"/>
        <end position="2856"/>
    </location>
</feature>
<keyword evidence="1" id="KW-0863">Zinc-finger</keyword>
<evidence type="ECO:0000313" key="4">
    <source>
        <dbReference type="Proteomes" id="UP000515203"/>
    </source>
</evidence>
<feature type="compositionally biased region" description="Basic and acidic residues" evidence="2">
    <location>
        <begin position="139"/>
        <end position="152"/>
    </location>
</feature>
<organism evidence="4 5">
    <name type="scientific">Octodon degus</name>
    <name type="common">Degu</name>
    <name type="synonym">Sciurus degus</name>
    <dbReference type="NCBI Taxonomy" id="10160"/>
    <lineage>
        <taxon>Eukaryota</taxon>
        <taxon>Metazoa</taxon>
        <taxon>Chordata</taxon>
        <taxon>Craniata</taxon>
        <taxon>Vertebrata</taxon>
        <taxon>Euteleostomi</taxon>
        <taxon>Mammalia</taxon>
        <taxon>Eutheria</taxon>
        <taxon>Euarchontoglires</taxon>
        <taxon>Glires</taxon>
        <taxon>Rodentia</taxon>
        <taxon>Hystricomorpha</taxon>
        <taxon>Octodontidae</taxon>
        <taxon>Octodon</taxon>
    </lineage>
</organism>
<feature type="region of interest" description="Disordered" evidence="2">
    <location>
        <begin position="1982"/>
        <end position="2095"/>
    </location>
</feature>
<feature type="compositionally biased region" description="Polar residues" evidence="2">
    <location>
        <begin position="827"/>
        <end position="839"/>
    </location>
</feature>
<sequence length="3428" mass="364833">MPGERPHEAPPSASTRDLHPHQGAGGLRCLSQAPQEDQSLSSRTAQAARGTGSRALARDPPKAQPELAQEVELQSTLLRPRSLHGPPGNRGGPQTPPAKSHPTTQVWLASKVDKSPPQLYGLGIASPRAKPCLDEPPEDWPHKAPQDSKAEACSRPSPPGAEVLPTPKELHSQRYFQEDLSSFTSSNYTSRNTNPGHPQAPTSKGASPSALASLPELQASGASSWPPAAEDNFPGANFGVSPTKSEPFLEGSKPGSPRGSPFPYLLQTQAPREDTTRQGFASGALAFAFHQPPGRWPEAAIGTSPVCPLPPISSRLPCYPSPPGTAPLATRPFPDNLHKNMTKVLPEGHTSGHEGLGSPRAPPNSRPPGHFPGQVYGANKGGSSPGPGDTELATPRALPARLPQLWDPTAAPYPERPLCTPPTAATAFFDGPSQQFCLPHSPTVPWSSMFPSPGPNPHQMGVLSKVPFPREPPEWQEGSQGALGATSQAPGPGETLVALRTSPGQPGSSPGLFPYSGLKDPGAQALFFGGTQPQASPRGAPALPPPRVVGVSPSESPLPSPATNTAGSSTCSSLSPLSSSPANPSSEESQLPAPLGPSGFFLPAPQPQETGSPFQSSEPHNTGQAQFSLISDGLGPEGAPEFRSGEGQGAVRVGLRGFHQGPATYAAHHFPLSSASLDQLDVLLTCRQCDRNYSSLAAFLEHRQFCGMLLARHGPQGHLTARKALAPMHPGLLGHSQNIPFLLAGDVQTDGKEDTFRTSFLPSLATPPFPMPASDLDVEDNAKLDDAKLDSLITEALNGMQDRSDSPEIDSSFIDVFADEDPPGPKGTSTGQPPSTRASATPEHHAQHLPPEGGATLNPRVPCPGDRVCPAQSEPNTPCLGPEPTETTVTSPRRQLRRGKQLKLFWKKLDATQSTKIPGKEACLRPRKRGRSTQQPPRDLRTTGDHMDPGEQVPRAGLPAETANAKHPRLPPRKRRARRGSSWGKGLIHKIVLQKSKLYRPQVPPRAMKSQLGGFNHASESEEETLEPRGPGRRGCSRHSHQQWRPGRKMKAEALGRGPCKRKRPGPSEGRTCPAPGQQHSPLPNGDRDSKDTTIKESHPSLGLHQAVQKPKAAEEFLPSWEKGHPRPPTAECPRPGRGDPHRPWPPGSRGVPRLARSGLQDTPSHTEPPEHPDGEDSPACQPRDFQAPAANATQVACPAPGSPRAESSDLGYSPAHFNRDSVGVPAAHKRPQPHSTAPAELFLRPKDPAVDVLPASSSYLDQDHVDPLEPKPPKNIPYAAETDPDPAQSPLTLDSTSLFAGLPENGFDPPLLDSLSPHRATPMPLACPNPLLRKPQIEPLFPPFLLLEEVSPMLPGQLTEVSGPKPFHKKCPHEDIPPPSPAPVPGKRNEHSTAFMSNLSEDELEIKRLVSELESQLQRREGTQGAPRDLGEATCAASPTPACQATPSLSDTAHLAGPEASRPHQEGVKTVSTRKGALGSPQGEHPSATCHPRKVTPLPGHHKDQALGASSGPMGCSLSVLSAQESRDCEIKGDSRAPKGMVLPDPQEHPEVPLEPGGSAEYSPGHDLLSLRSDESTSTPKSKGSPPQLCWEQSGRQPPEPRGCPATQAPDEGLQGSGDVSLDAIPPTDAGHSHASKGPGAPVTLAERSALQSQDGPSHHRPHAGPASRPSHPFQVLGDRTEGEDSIQVLQEPPPANAPSPKHGASPGPRGDRVTGGSPRGMQDTATPKGPKAERQLGSPSPAEKPKAQSRAYHCLPKTWWSTGAPGNSAKVTAPPEMPRPAGATTRLQGDSIGLQEWAQPAPSPQRPSETSACTQQGPEDRPPQEVASPVPPTGGLATATPALCNPKDTPQEALPSISLGRASCVQTHVRSGGLPAGPLSSTSLCGLGDIPSPTFLEASSPEAWPGLSNIPAPTTTQNQDGPNSSTSRTLEDFRREPGGSPACAILPQPGVPAAIKEHDAETVSPGHGVKEAGALQVLGPTSHPPCLTPHLGLRDGHSITAASTGPTSVESTQPGPYPYLEREVEAVNEGQEDVGTSVTQVPQASPQGLSATCSSPAASPSHTASDFGSKSPQRHSRAPHQMPQMEPLSPPNLKQKLYGFQKEAEPTEKGRPPVPCVTCEICLASFRSRPGLSRHKARKHRQHRGTALQREVPGKKSLRIPDGKRPSHTSMCPSLSAGPLPPPGSTAPEGPLDPEIEEGAERGSGVPSHPLNQQLHPLSLMEPREVPKPRSDQLKTDKLKPRWTERREGQRRTRGPRDSPSTTALKPQENVGKGRARKLQVEHVTADWCCSTLSEATADSTPERQKGTDRQPGILEDTADDHSLGVLSIVDNASQKSPGGRGSPIGKAEKVSPGELPKGWKGALTRGVWGPTVARTSPKDPSHASAGEASEDCAGTGDEQGTSVTAGMLVLPAASSSETGSTILSCPLGLLDAPETHSGNPEDPDPPNMLDDDMSFAQLFPPGGRFARKKNPRVYGKRCRRLPCWPPTEPLIQARGDPSSSIRLPTDLSDSGSLCLTCEDVWGNEPMELPETWLLDGALSNSSPGLGLWALEPSREAGCVDKTTPCCTIDNQTEAIPKLHRIPGTWRGLGLQIPLQESPSTARGVSPEPPNLERESFEEGLSRSSEDLEMVGAMLEAQDLCVPGPCEDLARVPSTSTLDLQDEAAGPRQAHGRERSTPGRKGSFKCRVCFRRFHRLVELDLHRLAHSAAPPPTCYMCVERRFSSRQLLREHLQEKHVQGQAGPWACGMCFKEVADIWMYNQHLREHAALFARRGQARRAPGEPSTASEDECASVEQATNHQGPKGSVGRDVEADPRDGAGSALCKSPYGASTPPRVPGSDSPATPSPCQEPRAHSEVPLCAGPVHADCKDPSRDCHHCGKRFPKPFKLQRHLAVHSPQRVYLCPRCPGVYAAHCELRAHLGGAHGEEPEALDVAPTPLFSCERCADVARVTRRAFACSACNYTFARREQLDRHREKHRRACPRPCMLRGVRRPRASEGTLPPKRQKVVVHGAGGPASPGSRALPRLCPQAAPGTAQAQERLQDTAGRPDPPTASPGLPPPVLSPFPDAQPEDREGREPDRALEKLEDEASIGSPEPQRQQASHPVSGKRGTQDSRGRCARDRSRGEPSQLLKEKKVSACHVVPEGDTAQPSHKGSTTKLGACWSAAKPRLVAITPNRTPKLPRPPRTLTEMRILAPRELAPDPENRMKPTTPKAKPRPSSQGNGGSHPGTQTSGDSRPQPASEQLHSATAITPAKPSRCPSQSPTPHPIPPRAQARGSPKGTQRCPGPQDKTESSEKRKKGPGPAKRGSTGNSARAPTAPERPPRAPRKQATPSRVLPTKPRASGQISKTRPQPWEARKGDPGSGHQREVLSKAVPQARRGRSVPSPRPTEFRAHLTAESQSDLLSQLFGQRLTSFKIPLKKDTSE</sequence>
<reference evidence="5" key="1">
    <citation type="submission" date="2025-08" db="UniProtKB">
        <authorList>
            <consortium name="RefSeq"/>
        </authorList>
    </citation>
    <scope>IDENTIFICATION</scope>
</reference>
<dbReference type="GeneID" id="101586482"/>
<dbReference type="OrthoDB" id="9897853at2759"/>
<feature type="region of interest" description="Disordered" evidence="2">
    <location>
        <begin position="917"/>
        <end position="1316"/>
    </location>
</feature>
<name>A0A6P3FUG4_OCTDE</name>
<feature type="region of interest" description="Disordered" evidence="2">
    <location>
        <begin position="2295"/>
        <end position="2403"/>
    </location>
</feature>
<dbReference type="PROSITE" id="PS00028">
    <property type="entry name" value="ZINC_FINGER_C2H2_1"/>
    <property type="match status" value="5"/>
</dbReference>
<feature type="compositionally biased region" description="Basic and acidic residues" evidence="2">
    <location>
        <begin position="2224"/>
        <end position="2259"/>
    </location>
</feature>
<feature type="region of interest" description="Disordered" evidence="2">
    <location>
        <begin position="815"/>
        <end position="900"/>
    </location>
</feature>
<feature type="compositionally biased region" description="Basic and acidic residues" evidence="2">
    <location>
        <begin position="2809"/>
        <end position="2819"/>
    </location>
</feature>
<feature type="region of interest" description="Disordered" evidence="2">
    <location>
        <begin position="1358"/>
        <end position="1399"/>
    </location>
</feature>
<dbReference type="FunCoup" id="A0A6P3FUG4">
    <property type="interactions" value="4"/>
</dbReference>
<dbReference type="InParanoid" id="A0A6P3FUG4"/>
<dbReference type="SUPFAM" id="SSF57667">
    <property type="entry name" value="beta-beta-alpha zinc fingers"/>
    <property type="match status" value="1"/>
</dbReference>
<feature type="compositionally biased region" description="Polar residues" evidence="2">
    <location>
        <begin position="607"/>
        <end position="629"/>
    </location>
</feature>
<dbReference type="Proteomes" id="UP000515203">
    <property type="component" value="Unplaced"/>
</dbReference>
<feature type="region of interest" description="Disordered" evidence="2">
    <location>
        <begin position="2659"/>
        <end position="2682"/>
    </location>
</feature>
<feature type="compositionally biased region" description="Polar residues" evidence="2">
    <location>
        <begin position="553"/>
        <end position="563"/>
    </location>
</feature>
<feature type="compositionally biased region" description="Basic residues" evidence="2">
    <location>
        <begin position="1031"/>
        <end position="1049"/>
    </location>
</feature>
<keyword evidence="4" id="KW-1185">Reference proteome</keyword>
<feature type="compositionally biased region" description="Basic and acidic residues" evidence="2">
    <location>
        <begin position="1086"/>
        <end position="1099"/>
    </location>
</feature>
<dbReference type="InterPro" id="IPR039270">
    <property type="entry name" value="ZNF469"/>
</dbReference>
<dbReference type="Gene3D" id="3.30.160.60">
    <property type="entry name" value="Classic Zinc Finger"/>
    <property type="match status" value="2"/>
</dbReference>
<feature type="compositionally biased region" description="Polar residues" evidence="2">
    <location>
        <begin position="3230"/>
        <end position="3252"/>
    </location>
</feature>
<evidence type="ECO:0000256" key="2">
    <source>
        <dbReference type="SAM" id="MobiDB-lite"/>
    </source>
</evidence>
<feature type="compositionally biased region" description="Basic and acidic residues" evidence="2">
    <location>
        <begin position="938"/>
        <end position="949"/>
    </location>
</feature>
<feature type="region of interest" description="Disordered" evidence="2">
    <location>
        <begin position="341"/>
        <end position="394"/>
    </location>
</feature>
<feature type="compositionally biased region" description="Basic and acidic residues" evidence="2">
    <location>
        <begin position="3358"/>
        <end position="3373"/>
    </location>
</feature>
<feature type="compositionally biased region" description="Low complexity" evidence="2">
    <location>
        <begin position="2052"/>
        <end position="2067"/>
    </location>
</feature>
<feature type="compositionally biased region" description="Polar residues" evidence="2">
    <location>
        <begin position="3150"/>
        <end position="3159"/>
    </location>
</feature>
<accession>A0A6P3FUG4</accession>
<evidence type="ECO:0000259" key="3">
    <source>
        <dbReference type="PROSITE" id="PS50157"/>
    </source>
</evidence>
<feature type="region of interest" description="Disordered" evidence="2">
    <location>
        <begin position="2994"/>
        <end position="3159"/>
    </location>
</feature>
<feature type="compositionally biased region" description="Polar residues" evidence="2">
    <location>
        <begin position="1808"/>
        <end position="1819"/>
    </location>
</feature>
<feature type="region of interest" description="Disordered" evidence="2">
    <location>
        <begin position="3175"/>
        <end position="3393"/>
    </location>
</feature>
<feature type="region of interest" description="Disordered" evidence="2">
    <location>
        <begin position="2132"/>
        <end position="2280"/>
    </location>
</feature>
<feature type="compositionally biased region" description="Polar residues" evidence="2">
    <location>
        <begin position="1442"/>
        <end position="1452"/>
    </location>
</feature>